<dbReference type="EMBL" id="BART01030001">
    <property type="protein sequence ID" value="GAH13094.1"/>
    <property type="molecule type" value="Genomic_DNA"/>
</dbReference>
<protein>
    <submittedName>
        <fullName evidence="1">Uncharacterized protein</fullName>
    </submittedName>
</protein>
<feature type="non-terminal residue" evidence="1">
    <location>
        <position position="215"/>
    </location>
</feature>
<sequence length="215" mass="24994">MMSEELKNFRNKLKIANEKAYSEVEANFANLVALLNQLDPIKLISQLTLTFLTVPEGQFNDESSDIHKWARWIEFLTGYLLAHNYPQNVKTEIDGEDLKNAEDSLSKYFSSVSFYLISERPNVGKDREIDLVIHLAKNDSLYVRGESYPHQLRNVAHDIYAQHNEWFTQNLGFTISDALSISRSIIDEYNRRINDEKQSCKKQAREYVEELIKKG</sequence>
<accession>X1E7E4</accession>
<reference evidence="1" key="1">
    <citation type="journal article" date="2014" name="Front. Microbiol.">
        <title>High frequency of phylogenetically diverse reductive dehalogenase-homologous genes in deep subseafloor sedimentary metagenomes.</title>
        <authorList>
            <person name="Kawai M."/>
            <person name="Futagami T."/>
            <person name="Toyoda A."/>
            <person name="Takaki Y."/>
            <person name="Nishi S."/>
            <person name="Hori S."/>
            <person name="Arai W."/>
            <person name="Tsubouchi T."/>
            <person name="Morono Y."/>
            <person name="Uchiyama I."/>
            <person name="Ito T."/>
            <person name="Fujiyama A."/>
            <person name="Inagaki F."/>
            <person name="Takami H."/>
        </authorList>
    </citation>
    <scope>NUCLEOTIDE SEQUENCE</scope>
    <source>
        <strain evidence="1">Expedition CK06-06</strain>
    </source>
</reference>
<evidence type="ECO:0000313" key="1">
    <source>
        <dbReference type="EMBL" id="GAH13094.1"/>
    </source>
</evidence>
<gene>
    <name evidence="1" type="ORF">S01H4_52497</name>
</gene>
<dbReference type="AlphaFoldDB" id="X1E7E4"/>
<organism evidence="1">
    <name type="scientific">marine sediment metagenome</name>
    <dbReference type="NCBI Taxonomy" id="412755"/>
    <lineage>
        <taxon>unclassified sequences</taxon>
        <taxon>metagenomes</taxon>
        <taxon>ecological metagenomes</taxon>
    </lineage>
</organism>
<proteinExistence type="predicted"/>
<name>X1E7E4_9ZZZZ</name>
<comment type="caution">
    <text evidence="1">The sequence shown here is derived from an EMBL/GenBank/DDBJ whole genome shotgun (WGS) entry which is preliminary data.</text>
</comment>